<sequence>MALQAIHSELRHGHDQAALQVEALNKHTKALADHTKMLTEHADAMDSLRHALDGHADAVSRMPRG</sequence>
<name>M2Z6A9_9PSEU</name>
<gene>
    <name evidence="1" type="ORF">H074_07396</name>
</gene>
<dbReference type="PATRIC" id="fig|1284240.4.peg.1492"/>
<evidence type="ECO:0000313" key="2">
    <source>
        <dbReference type="Proteomes" id="UP000054226"/>
    </source>
</evidence>
<organism evidence="1 2">
    <name type="scientific">Amycolatopsis decaplanina DSM 44594</name>
    <dbReference type="NCBI Taxonomy" id="1284240"/>
    <lineage>
        <taxon>Bacteria</taxon>
        <taxon>Bacillati</taxon>
        <taxon>Actinomycetota</taxon>
        <taxon>Actinomycetes</taxon>
        <taxon>Pseudonocardiales</taxon>
        <taxon>Pseudonocardiaceae</taxon>
        <taxon>Amycolatopsis</taxon>
    </lineage>
</organism>
<dbReference type="Proteomes" id="UP000054226">
    <property type="component" value="Unassembled WGS sequence"/>
</dbReference>
<comment type="caution">
    <text evidence="1">The sequence shown here is derived from an EMBL/GenBank/DDBJ whole genome shotgun (WGS) entry which is preliminary data.</text>
</comment>
<accession>M2Z6A9</accession>
<reference evidence="1 2" key="1">
    <citation type="journal article" date="2013" name="Genome Announc.">
        <title>Draft Genome Sequence of Amycolatopsis decaplanina Strain DSM 44594T.</title>
        <authorList>
            <person name="Kaur N."/>
            <person name="Kumar S."/>
            <person name="Bala M."/>
            <person name="Raghava G.P."/>
            <person name="Mayilraj S."/>
        </authorList>
    </citation>
    <scope>NUCLEOTIDE SEQUENCE [LARGE SCALE GENOMIC DNA]</scope>
    <source>
        <strain evidence="1 2">DSM 44594</strain>
    </source>
</reference>
<proteinExistence type="predicted"/>
<dbReference type="EMBL" id="AOHO01000034">
    <property type="protein sequence ID" value="EME62792.1"/>
    <property type="molecule type" value="Genomic_DNA"/>
</dbReference>
<evidence type="ECO:0000313" key="1">
    <source>
        <dbReference type="EMBL" id="EME62792.1"/>
    </source>
</evidence>
<protein>
    <submittedName>
        <fullName evidence="1">Uncharacterized protein</fullName>
    </submittedName>
</protein>
<dbReference type="AlphaFoldDB" id="M2Z6A9"/>
<keyword evidence="2" id="KW-1185">Reference proteome</keyword>
<dbReference type="OrthoDB" id="3540001at2"/>
<dbReference type="RefSeq" id="WP_007029401.1">
    <property type="nucleotide sequence ID" value="NZ_AOHO01000034.1"/>
</dbReference>